<keyword evidence="5" id="KW-0812">Transmembrane</keyword>
<keyword evidence="11" id="KW-0961">Cell wall biogenesis/degradation</keyword>
<dbReference type="PANTHER" id="PTHR32093:SF120">
    <property type="entry name" value="LEUCINE-RICH REPEAT EXTENSIN-LIKE PROTEIN 3-RELATED"/>
    <property type="match status" value="1"/>
</dbReference>
<comment type="subcellular location">
    <subcellularLocation>
        <location evidence="1">Secreted</location>
        <location evidence="1">Cell wall</location>
    </subcellularLocation>
</comment>
<evidence type="ECO:0000256" key="8">
    <source>
        <dbReference type="ARBA" id="ARBA00022989"/>
    </source>
</evidence>
<dbReference type="Gene3D" id="3.80.10.10">
    <property type="entry name" value="Ribonuclease Inhibitor"/>
    <property type="match status" value="2"/>
</dbReference>
<evidence type="ECO:0000259" key="14">
    <source>
        <dbReference type="Pfam" id="PF08263"/>
    </source>
</evidence>
<keyword evidence="9" id="KW-0472">Membrane</keyword>
<keyword evidence="16" id="KW-1185">Reference proteome</keyword>
<dbReference type="PANTHER" id="PTHR32093">
    <property type="entry name" value="LEUCINE-RICH REPEAT EXTENSIN-LIKE PROTEIN 3-RELATED"/>
    <property type="match status" value="1"/>
</dbReference>
<organism evidence="15 16">
    <name type="scientific">Rehmannia glutinosa</name>
    <name type="common">Chinese foxglove</name>
    <dbReference type="NCBI Taxonomy" id="99300"/>
    <lineage>
        <taxon>Eukaryota</taxon>
        <taxon>Viridiplantae</taxon>
        <taxon>Streptophyta</taxon>
        <taxon>Embryophyta</taxon>
        <taxon>Tracheophyta</taxon>
        <taxon>Spermatophyta</taxon>
        <taxon>Magnoliopsida</taxon>
        <taxon>eudicotyledons</taxon>
        <taxon>Gunneridae</taxon>
        <taxon>Pentapetalae</taxon>
        <taxon>asterids</taxon>
        <taxon>lamiids</taxon>
        <taxon>Lamiales</taxon>
        <taxon>Orobanchaceae</taxon>
        <taxon>Rehmannieae</taxon>
        <taxon>Rehmannia</taxon>
    </lineage>
</organism>
<evidence type="ECO:0000256" key="13">
    <source>
        <dbReference type="SAM" id="SignalP"/>
    </source>
</evidence>
<dbReference type="SMART" id="SM00369">
    <property type="entry name" value="LRR_TYP"/>
    <property type="match status" value="2"/>
</dbReference>
<protein>
    <recommendedName>
        <fullName evidence="12">Cell wall hydroxyproline-rich glycoprotein</fullName>
    </recommendedName>
</protein>
<dbReference type="InterPro" id="IPR013210">
    <property type="entry name" value="LRR_N_plant-typ"/>
</dbReference>
<dbReference type="PRINTS" id="PR00019">
    <property type="entry name" value="LEURICHRPT"/>
</dbReference>
<keyword evidence="4" id="KW-0433">Leucine-rich repeat</keyword>
<evidence type="ECO:0000313" key="16">
    <source>
        <dbReference type="Proteomes" id="UP001318860"/>
    </source>
</evidence>
<feature type="chain" id="PRO_5045087077" description="Cell wall hydroxyproline-rich glycoprotein" evidence="13">
    <location>
        <begin position="30"/>
        <end position="433"/>
    </location>
</feature>
<name>A0ABR0XSI8_REHGL</name>
<comment type="caution">
    <text evidence="15">The sequence shown here is derived from an EMBL/GenBank/DDBJ whole genome shotgun (WGS) entry which is preliminary data.</text>
</comment>
<gene>
    <name evidence="15" type="ORF">DH2020_001972</name>
</gene>
<evidence type="ECO:0000256" key="4">
    <source>
        <dbReference type="ARBA" id="ARBA00022614"/>
    </source>
</evidence>
<keyword evidence="7" id="KW-0677">Repeat</keyword>
<dbReference type="Pfam" id="PF13855">
    <property type="entry name" value="LRR_8"/>
    <property type="match status" value="2"/>
</dbReference>
<keyword evidence="8" id="KW-1133">Transmembrane helix</keyword>
<dbReference type="InterPro" id="IPR032675">
    <property type="entry name" value="LRR_dom_sf"/>
</dbReference>
<evidence type="ECO:0000256" key="12">
    <source>
        <dbReference type="ARBA" id="ARBA00041871"/>
    </source>
</evidence>
<evidence type="ECO:0000256" key="11">
    <source>
        <dbReference type="ARBA" id="ARBA00023316"/>
    </source>
</evidence>
<reference evidence="15 16" key="1">
    <citation type="journal article" date="2021" name="Comput. Struct. Biotechnol. J.">
        <title>De novo genome assembly of the potent medicinal plant Rehmannia glutinosa using nanopore technology.</title>
        <authorList>
            <person name="Ma L."/>
            <person name="Dong C."/>
            <person name="Song C."/>
            <person name="Wang X."/>
            <person name="Zheng X."/>
            <person name="Niu Y."/>
            <person name="Chen S."/>
            <person name="Feng W."/>
        </authorList>
    </citation>
    <scope>NUCLEOTIDE SEQUENCE [LARGE SCALE GENOMIC DNA]</scope>
    <source>
        <strain evidence="15">DH-2019</strain>
    </source>
</reference>
<evidence type="ECO:0000256" key="3">
    <source>
        <dbReference type="ARBA" id="ARBA00022525"/>
    </source>
</evidence>
<dbReference type="InterPro" id="IPR001611">
    <property type="entry name" value="Leu-rich_rpt"/>
</dbReference>
<evidence type="ECO:0000256" key="6">
    <source>
        <dbReference type="ARBA" id="ARBA00022729"/>
    </source>
</evidence>
<keyword evidence="3" id="KW-0964">Secreted</keyword>
<dbReference type="SUPFAM" id="SSF52058">
    <property type="entry name" value="L domain-like"/>
    <property type="match status" value="1"/>
</dbReference>
<feature type="domain" description="Leucine-rich repeat-containing N-terminal plant-type" evidence="14">
    <location>
        <begin position="73"/>
        <end position="106"/>
    </location>
</feature>
<sequence>MKEMLHHYQASKILFLCTTFLLLFNISTQHQISISVDHRVNQRRHLLSYNGDPLAIEPWLKFENPRLKNAYIALQAWKEAILSDPKNITANWVGPDPCNYKGVFCWPAPDNPCERTVAGIDINHADIAGNLPHELGLLYDLAIFHLNSNRFCGTIPQSFVNLNLLSELDLSNNRFAGKFPELILQLPSLTYLDIRYNEFEGQLPTGLFEKKFDAIFLNHNRFSFALPDNIGNSPVSVIVMANNKFEGCVPASLGNMPFLNQLILTNNGLSSCFPSEIGKLTNLTVLDLSYNRIIGPLPDSIGDMISLEQLNVAHNLLSGKISTRICELPNLANFAYDHNFFSDEAPVCLKLPKFNSRMNCFKGRPKQRSDMQCRRFLSQTVNCSSFNCDTSFNPSPVNSPPPSLQPPSTIDLLIAYNSMHSSLWLISCTSDET</sequence>
<feature type="signal peptide" evidence="13">
    <location>
        <begin position="1"/>
        <end position="29"/>
    </location>
</feature>
<keyword evidence="10" id="KW-0379">Hydroxylation</keyword>
<evidence type="ECO:0000256" key="9">
    <source>
        <dbReference type="ARBA" id="ARBA00023136"/>
    </source>
</evidence>
<dbReference type="Pfam" id="PF08263">
    <property type="entry name" value="LRRNT_2"/>
    <property type="match status" value="1"/>
</dbReference>
<dbReference type="InterPro" id="IPR003591">
    <property type="entry name" value="Leu-rich_rpt_typical-subtyp"/>
</dbReference>
<evidence type="ECO:0000313" key="15">
    <source>
        <dbReference type="EMBL" id="KAK6162131.1"/>
    </source>
</evidence>
<dbReference type="InterPro" id="IPR051582">
    <property type="entry name" value="LRR_extensin-like_regulator"/>
</dbReference>
<keyword evidence="2" id="KW-0134">Cell wall</keyword>
<evidence type="ECO:0000256" key="7">
    <source>
        <dbReference type="ARBA" id="ARBA00022737"/>
    </source>
</evidence>
<dbReference type="Proteomes" id="UP001318860">
    <property type="component" value="Unassembled WGS sequence"/>
</dbReference>
<evidence type="ECO:0000256" key="2">
    <source>
        <dbReference type="ARBA" id="ARBA00022512"/>
    </source>
</evidence>
<evidence type="ECO:0000256" key="5">
    <source>
        <dbReference type="ARBA" id="ARBA00022692"/>
    </source>
</evidence>
<dbReference type="EMBL" id="JABTTQ020000002">
    <property type="protein sequence ID" value="KAK6162131.1"/>
    <property type="molecule type" value="Genomic_DNA"/>
</dbReference>
<evidence type="ECO:0000256" key="10">
    <source>
        <dbReference type="ARBA" id="ARBA00023278"/>
    </source>
</evidence>
<accession>A0ABR0XSI8</accession>
<evidence type="ECO:0000256" key="1">
    <source>
        <dbReference type="ARBA" id="ARBA00004191"/>
    </source>
</evidence>
<proteinExistence type="predicted"/>
<keyword evidence="6 13" id="KW-0732">Signal</keyword>